<dbReference type="Proteomes" id="UP000001887">
    <property type="component" value="Chromosome"/>
</dbReference>
<proteinExistence type="predicted"/>
<reference evidence="6 7" key="1">
    <citation type="journal article" date="2009" name="Stand. Genomic Sci.">
        <title>Complete genome sequence of Pirellula staleyi type strain (ATCC 27377).</title>
        <authorList>
            <person name="Clum A."/>
            <person name="Tindall B.J."/>
            <person name="Sikorski J."/>
            <person name="Ivanova N."/>
            <person name="Mavrommatis K."/>
            <person name="Lucas S."/>
            <person name="Glavina del Rio T."/>
            <person name="Nolan M."/>
            <person name="Chen F."/>
            <person name="Tice H."/>
            <person name="Pitluck S."/>
            <person name="Cheng J.F."/>
            <person name="Chertkov O."/>
            <person name="Brettin T."/>
            <person name="Han C."/>
            <person name="Detter J.C."/>
            <person name="Kuske C."/>
            <person name="Bruce D."/>
            <person name="Goodwin L."/>
            <person name="Ovchinikova G."/>
            <person name="Pati A."/>
            <person name="Mikhailova N."/>
            <person name="Chen A."/>
            <person name="Palaniappan K."/>
            <person name="Land M."/>
            <person name="Hauser L."/>
            <person name="Chang Y.J."/>
            <person name="Jeffries C.D."/>
            <person name="Chain P."/>
            <person name="Rohde M."/>
            <person name="Goker M."/>
            <person name="Bristow J."/>
            <person name="Eisen J.A."/>
            <person name="Markowitz V."/>
            <person name="Hugenholtz P."/>
            <person name="Kyrpides N.C."/>
            <person name="Klenk H.P."/>
            <person name="Lapidus A."/>
        </authorList>
    </citation>
    <scope>NUCLEOTIDE SEQUENCE [LARGE SCALE GENOMIC DNA]</scope>
    <source>
        <strain evidence="7">ATCC 27377 / DSM 6068 / ICPB 4128</strain>
    </source>
</reference>
<comment type="subcellular location">
    <subcellularLocation>
        <location evidence="2">Bacterial flagellum basal body</location>
    </subcellularLocation>
</comment>
<feature type="chain" id="PRO_5003035425" evidence="5">
    <location>
        <begin position="30"/>
        <end position="363"/>
    </location>
</feature>
<evidence type="ECO:0000256" key="4">
    <source>
        <dbReference type="ARBA" id="ARBA00023143"/>
    </source>
</evidence>
<dbReference type="GO" id="GO:0005198">
    <property type="term" value="F:structural molecule activity"/>
    <property type="evidence" value="ECO:0007669"/>
    <property type="project" value="InterPro"/>
</dbReference>
<accession>D2R3T1</accession>
<evidence type="ECO:0000256" key="1">
    <source>
        <dbReference type="ARBA" id="ARBA00002591"/>
    </source>
</evidence>
<keyword evidence="6" id="KW-0966">Cell projection</keyword>
<comment type="function">
    <text evidence="1">Assembles around the rod to form the L-ring and probably protects the motor/basal body from shearing forces during rotation.</text>
</comment>
<organism evidence="6 7">
    <name type="scientific">Pirellula staleyi (strain ATCC 27377 / DSM 6068 / ICPB 4128)</name>
    <name type="common">Pirella staleyi</name>
    <dbReference type="NCBI Taxonomy" id="530564"/>
    <lineage>
        <taxon>Bacteria</taxon>
        <taxon>Pseudomonadati</taxon>
        <taxon>Planctomycetota</taxon>
        <taxon>Planctomycetia</taxon>
        <taxon>Pirellulales</taxon>
        <taxon>Pirellulaceae</taxon>
        <taxon>Pirellula</taxon>
    </lineage>
</organism>
<dbReference type="GO" id="GO:0030288">
    <property type="term" value="C:outer membrane-bounded periplasmic space"/>
    <property type="evidence" value="ECO:0007669"/>
    <property type="project" value="InterPro"/>
</dbReference>
<evidence type="ECO:0000313" key="6">
    <source>
        <dbReference type="EMBL" id="ADB17035.1"/>
    </source>
</evidence>
<dbReference type="InterPro" id="IPR001782">
    <property type="entry name" value="Flag_FlgI"/>
</dbReference>
<feature type="signal peptide" evidence="5">
    <location>
        <begin position="1"/>
        <end position="29"/>
    </location>
</feature>
<evidence type="ECO:0000256" key="5">
    <source>
        <dbReference type="SAM" id="SignalP"/>
    </source>
</evidence>
<keyword evidence="7" id="KW-1185">Reference proteome</keyword>
<keyword evidence="6" id="KW-0282">Flagellum</keyword>
<keyword evidence="6" id="KW-0969">Cilium</keyword>
<keyword evidence="4" id="KW-0975">Bacterial flagellum</keyword>
<evidence type="ECO:0000256" key="3">
    <source>
        <dbReference type="ARBA" id="ARBA00022729"/>
    </source>
</evidence>
<dbReference type="GO" id="GO:0071973">
    <property type="term" value="P:bacterial-type flagellum-dependent cell motility"/>
    <property type="evidence" value="ECO:0007669"/>
    <property type="project" value="InterPro"/>
</dbReference>
<gene>
    <name evidence="6" type="ordered locus">Psta_2365</name>
</gene>
<name>D2R3T1_PIRSD</name>
<sequence length="363" mass="38863" precursor="true">MILAKPQPLLTLASTFTAICTLLVASAVADHRIGDLCRIKGQEANTLHGMGLVVGLKGTGDVDSKATQRALARYMELMGHRLSTDAQGSVLLDELKSVRNVALVFITATVPPGGAQQGDTLDCLISAISAKSLEGGHLMLTELYGPLPGDRTVYGLCQGLVSIDDVIKPQTGRVPLGCTVERKVQNEFVKDGKLTLVMHKDHAAFQTTAYLEQLINQQRDFSPGASTASGIAHAVDQVKIEVLIPPTYADNPALFASLLLDTRVFPPKTDTKVIINERKRAIIVGADVEIAPVAVMHGNRVIQTGGEPVNQFVTVDPTADTSQTKLAALVDALNALKIPAEDVIDIIKMLKHKRALYGELIIE</sequence>
<dbReference type="PANTHER" id="PTHR30381">
    <property type="entry name" value="FLAGELLAR P-RING PERIPLASMIC PROTEIN FLGI"/>
    <property type="match status" value="1"/>
</dbReference>
<dbReference type="STRING" id="530564.Psta_2365"/>
<dbReference type="OrthoDB" id="9786431at2"/>
<dbReference type="AlphaFoldDB" id="D2R3T1"/>
<dbReference type="KEGG" id="psl:Psta_2365"/>
<protein>
    <submittedName>
        <fullName evidence="6">Flagellar P-ring protein</fullName>
    </submittedName>
</protein>
<dbReference type="HOGENOM" id="CLU_045235_1_0_0"/>
<dbReference type="GO" id="GO:0009428">
    <property type="term" value="C:bacterial-type flagellum basal body, distal rod, P ring"/>
    <property type="evidence" value="ECO:0007669"/>
    <property type="project" value="InterPro"/>
</dbReference>
<dbReference type="PRINTS" id="PR01010">
    <property type="entry name" value="FLGPRINGFLGI"/>
</dbReference>
<dbReference type="Pfam" id="PF02119">
    <property type="entry name" value="FlgI"/>
    <property type="match status" value="1"/>
</dbReference>
<evidence type="ECO:0000313" key="7">
    <source>
        <dbReference type="Proteomes" id="UP000001887"/>
    </source>
</evidence>
<evidence type="ECO:0000256" key="2">
    <source>
        <dbReference type="ARBA" id="ARBA00004117"/>
    </source>
</evidence>
<dbReference type="EMBL" id="CP001848">
    <property type="protein sequence ID" value="ADB17035.1"/>
    <property type="molecule type" value="Genomic_DNA"/>
</dbReference>
<keyword evidence="3 5" id="KW-0732">Signal</keyword>
<dbReference type="PANTHER" id="PTHR30381:SF0">
    <property type="entry name" value="FLAGELLAR P-RING PROTEIN"/>
    <property type="match status" value="1"/>
</dbReference>
<dbReference type="eggNOG" id="COG1706">
    <property type="taxonomic scope" value="Bacteria"/>
</dbReference>